<gene>
    <name evidence="2" type="ORF">J2X07_001144</name>
</gene>
<comment type="caution">
    <text evidence="2">The sequence shown here is derived from an EMBL/GenBank/DDBJ whole genome shotgun (WGS) entry which is preliminary data.</text>
</comment>
<dbReference type="RefSeq" id="WP_310257441.1">
    <property type="nucleotide sequence ID" value="NZ_JAVDWA010000002.1"/>
</dbReference>
<feature type="region of interest" description="Disordered" evidence="1">
    <location>
        <begin position="33"/>
        <end position="91"/>
    </location>
</feature>
<evidence type="ECO:0000256" key="1">
    <source>
        <dbReference type="SAM" id="MobiDB-lite"/>
    </source>
</evidence>
<reference evidence="2 3" key="1">
    <citation type="submission" date="2023-07" db="EMBL/GenBank/DDBJ databases">
        <title>Sorghum-associated microbial communities from plants grown in Nebraska, USA.</title>
        <authorList>
            <person name="Schachtman D."/>
        </authorList>
    </citation>
    <scope>NUCLEOTIDE SEQUENCE [LARGE SCALE GENOMIC DNA]</scope>
    <source>
        <strain evidence="2 3">BE211</strain>
    </source>
</reference>
<evidence type="ECO:0000313" key="2">
    <source>
        <dbReference type="EMBL" id="MDR7072167.1"/>
    </source>
</evidence>
<feature type="compositionally biased region" description="Basic and acidic residues" evidence="1">
    <location>
        <begin position="38"/>
        <end position="71"/>
    </location>
</feature>
<name>A0ABU1TY69_9BACL</name>
<sequence length="91" mass="10455">MSLKLIELQVAIPRTMDAAKTANELAQRGLLQQFHTTESNRKNAHLDSKRVTENEKTDQSRFHKNSQDNRKGNITYENKHPFKGVNIDYSG</sequence>
<evidence type="ECO:0000313" key="3">
    <source>
        <dbReference type="Proteomes" id="UP001258181"/>
    </source>
</evidence>
<protein>
    <submittedName>
        <fullName evidence="2">Uncharacterized protein</fullName>
    </submittedName>
</protein>
<keyword evidence="3" id="KW-1185">Reference proteome</keyword>
<organism evidence="2 3">
    <name type="scientific">Fictibacillus barbaricus</name>
    <dbReference type="NCBI Taxonomy" id="182136"/>
    <lineage>
        <taxon>Bacteria</taxon>
        <taxon>Bacillati</taxon>
        <taxon>Bacillota</taxon>
        <taxon>Bacilli</taxon>
        <taxon>Bacillales</taxon>
        <taxon>Fictibacillaceae</taxon>
        <taxon>Fictibacillus</taxon>
    </lineage>
</organism>
<proteinExistence type="predicted"/>
<dbReference type="Proteomes" id="UP001258181">
    <property type="component" value="Unassembled WGS sequence"/>
</dbReference>
<dbReference type="EMBL" id="JAVDWA010000002">
    <property type="protein sequence ID" value="MDR7072167.1"/>
    <property type="molecule type" value="Genomic_DNA"/>
</dbReference>
<accession>A0ABU1TY69</accession>